<feature type="transmembrane region" description="Helical" evidence="1">
    <location>
        <begin position="103"/>
        <end position="122"/>
    </location>
</feature>
<dbReference type="AlphaFoldDB" id="A0A076PUF9"/>
<evidence type="ECO:0000313" key="3">
    <source>
        <dbReference type="Proteomes" id="UP000028782"/>
    </source>
</evidence>
<gene>
    <name evidence="2" type="ORF">O987_21165</name>
</gene>
<evidence type="ECO:0000256" key="1">
    <source>
        <dbReference type="SAM" id="Phobius"/>
    </source>
</evidence>
<dbReference type="RefSeq" id="WP_043374421.1">
    <property type="nucleotide sequence ID" value="NZ_CP006704.1"/>
</dbReference>
<keyword evidence="1" id="KW-0472">Membrane</keyword>
<dbReference type="Pfam" id="PF09900">
    <property type="entry name" value="DUF2127"/>
    <property type="match status" value="1"/>
</dbReference>
<dbReference type="EMBL" id="CP006704">
    <property type="protein sequence ID" value="AIJ48326.1"/>
    <property type="molecule type" value="Genomic_DNA"/>
</dbReference>
<proteinExistence type="predicted"/>
<organism evidence="2 3">
    <name type="scientific">Comamonas testosteroni TK102</name>
    <dbReference type="NCBI Taxonomy" id="1392005"/>
    <lineage>
        <taxon>Bacteria</taxon>
        <taxon>Pseudomonadati</taxon>
        <taxon>Pseudomonadota</taxon>
        <taxon>Betaproteobacteria</taxon>
        <taxon>Burkholderiales</taxon>
        <taxon>Comamonadaceae</taxon>
        <taxon>Comamonas</taxon>
    </lineage>
</organism>
<feature type="transmembrane region" description="Helical" evidence="1">
    <location>
        <begin position="12"/>
        <end position="33"/>
    </location>
</feature>
<evidence type="ECO:0000313" key="2">
    <source>
        <dbReference type="EMBL" id="AIJ48326.1"/>
    </source>
</evidence>
<reference evidence="2 3" key="1">
    <citation type="journal article" date="2014" name="Genome Announc.">
        <title>Complete Genome Sequence of Polychlorinated Biphenyl Degrader Comamonas testosteroni TK102 (NBRC 109938).</title>
        <authorList>
            <person name="Fukuda K."/>
            <person name="Hosoyama A."/>
            <person name="Tsuchikane K."/>
            <person name="Ohji S."/>
            <person name="Yamazoe A."/>
            <person name="Fujita N."/>
            <person name="Shintani M."/>
            <person name="Kimbara K."/>
        </authorList>
    </citation>
    <scope>NUCLEOTIDE SEQUENCE [LARGE SCALE GENOMIC DNA]</scope>
    <source>
        <strain evidence="2">TK102</strain>
    </source>
</reference>
<dbReference type="HOGENOM" id="CLU_113251_2_0_4"/>
<dbReference type="Proteomes" id="UP000028782">
    <property type="component" value="Chromosome"/>
</dbReference>
<name>A0A076PUF9_COMTE</name>
<keyword evidence="1" id="KW-0812">Transmembrane</keyword>
<dbReference type="KEGG" id="ctes:O987_21165"/>
<feature type="transmembrane region" description="Helical" evidence="1">
    <location>
        <begin position="72"/>
        <end position="91"/>
    </location>
</feature>
<dbReference type="InterPro" id="IPR021125">
    <property type="entry name" value="DUF2127"/>
</dbReference>
<keyword evidence="1" id="KW-1133">Transmembrane helix</keyword>
<protein>
    <submittedName>
        <fullName evidence="2">TmRNA</fullName>
    </submittedName>
</protein>
<sequence>MSSQSSLRTAVKAMAVFEATKGVAALLGLWGVLSLLHHDIHRLVLELIGHAGLSPQQRYPALLLQAADALNVTPVSTLVLLGCLYAAVRFIEAWGLWQDKAWGEWFGVLASTVYLPFELLHLLHRSSWQAMLVLAFNIALVLVLLTRLIQKRRQALVPAMAAE</sequence>
<accession>A0A076PUF9</accession>
<feature type="transmembrane region" description="Helical" evidence="1">
    <location>
        <begin position="128"/>
        <end position="149"/>
    </location>
</feature>